<gene>
    <name evidence="3" type="ORF">WB794_10320</name>
</gene>
<proteinExistence type="predicted"/>
<feature type="domain" description="Novel toxin 10" evidence="1">
    <location>
        <begin position="65"/>
        <end position="146"/>
    </location>
</feature>
<dbReference type="Pfam" id="PF15649">
    <property type="entry name" value="Tox-REase-7"/>
    <property type="match status" value="1"/>
</dbReference>
<dbReference type="EMBL" id="JBBDHC010000014">
    <property type="protein sequence ID" value="MEJ1250065.1"/>
    <property type="molecule type" value="Genomic_DNA"/>
</dbReference>
<dbReference type="Pfam" id="PF15520">
    <property type="entry name" value="Ntox10"/>
    <property type="match status" value="1"/>
</dbReference>
<dbReference type="AlphaFoldDB" id="A0AAW9R405"/>
<comment type="caution">
    <text evidence="3">The sequence shown here is derived from an EMBL/GenBank/DDBJ whole genome shotgun (WGS) entry which is preliminary data.</text>
</comment>
<dbReference type="Gene3D" id="2.180.10.10">
    <property type="entry name" value="RHS repeat-associated core"/>
    <property type="match status" value="1"/>
</dbReference>
<evidence type="ECO:0000259" key="2">
    <source>
        <dbReference type="Pfam" id="PF15649"/>
    </source>
</evidence>
<dbReference type="PANTHER" id="PTHR32305:SF15">
    <property type="entry name" value="PROTEIN RHSA-RELATED"/>
    <property type="match status" value="1"/>
</dbReference>
<dbReference type="InterPro" id="IPR022385">
    <property type="entry name" value="Rhs_assc_core"/>
</dbReference>
<dbReference type="NCBIfam" id="TIGR03696">
    <property type="entry name" value="Rhs_assc_core"/>
    <property type="match status" value="1"/>
</dbReference>
<keyword evidence="4" id="KW-1185">Reference proteome</keyword>
<evidence type="ECO:0000313" key="3">
    <source>
        <dbReference type="EMBL" id="MEJ1250065.1"/>
    </source>
</evidence>
<sequence>MPYGAPYSGVYREGPGFAGHVTDTQTNLTYMQQRYYDPIAQRFLSPDPVDVSGTNGGNFNRYWYANNNPYRYRDPDGRYVESIWDAASLAVGVVSLAGNVMDGNWSGAAADVGGIALDTAALIIPVVPGGASVAIQASRAGSNIVEAGARGRASETRVLSDLGEAKNTEVVSTSQGRTIPDFQNSVQVGEIKDTARVSDSSQLRAQREHAQATGREHVVVTGTNTQVSGTVRNQSKVIRRDDLGPGGK</sequence>
<evidence type="ECO:0000259" key="1">
    <source>
        <dbReference type="Pfam" id="PF15520"/>
    </source>
</evidence>
<reference evidence="3 4" key="1">
    <citation type="journal article" date="2016" name="Antonie Van Leeuwenhoek">
        <title>Denitratimonas tolerans gen. nov., sp. nov., a denitrifying bacterium isolated from a bioreactor for tannery wastewater treatment.</title>
        <authorList>
            <person name="Han S.I."/>
            <person name="Kim J.O."/>
            <person name="Lee Y.R."/>
            <person name="Ekpeghere K.I."/>
            <person name="Koh S.C."/>
            <person name="Whang K.S."/>
        </authorList>
    </citation>
    <scope>NUCLEOTIDE SEQUENCE [LARGE SCALE GENOMIC DNA]</scope>
    <source>
        <strain evidence="3 4">KACC 17565</strain>
    </source>
</reference>
<dbReference type="InterPro" id="IPR050708">
    <property type="entry name" value="T6SS_VgrG/RHS"/>
</dbReference>
<dbReference type="Proteomes" id="UP001364472">
    <property type="component" value="Unassembled WGS sequence"/>
</dbReference>
<evidence type="ECO:0000313" key="4">
    <source>
        <dbReference type="Proteomes" id="UP001364472"/>
    </source>
</evidence>
<dbReference type="InterPro" id="IPR029122">
    <property type="entry name" value="Ntox10"/>
</dbReference>
<accession>A0AAW9R405</accession>
<organism evidence="3 4">
    <name type="scientific">Denitratimonas tolerans</name>
    <dbReference type="NCBI Taxonomy" id="1338420"/>
    <lineage>
        <taxon>Bacteria</taxon>
        <taxon>Pseudomonadati</taxon>
        <taxon>Pseudomonadota</taxon>
        <taxon>Gammaproteobacteria</taxon>
        <taxon>Lysobacterales</taxon>
        <taxon>Lysobacteraceae</taxon>
        <taxon>Denitratimonas</taxon>
    </lineage>
</organism>
<dbReference type="PANTHER" id="PTHR32305">
    <property type="match status" value="1"/>
</dbReference>
<feature type="domain" description="Tox-REase-7" evidence="2">
    <location>
        <begin position="151"/>
        <end position="230"/>
    </location>
</feature>
<dbReference type="RefSeq" id="WP_337335770.1">
    <property type="nucleotide sequence ID" value="NZ_JBBDHC010000014.1"/>
</dbReference>
<dbReference type="InterPro" id="IPR028903">
    <property type="entry name" value="Tox-REase-7_dom"/>
</dbReference>
<protein>
    <submittedName>
        <fullName evidence="3">RHS repeat-associated core domain-containing protein</fullName>
    </submittedName>
</protein>
<name>A0AAW9R405_9GAMM</name>